<evidence type="ECO:0000259" key="9">
    <source>
        <dbReference type="Pfam" id="PF00294"/>
    </source>
</evidence>
<dbReference type="EMBL" id="FNNQ01000010">
    <property type="protein sequence ID" value="SDX11605.1"/>
    <property type="molecule type" value="Genomic_DNA"/>
</dbReference>
<dbReference type="GO" id="GO:0005524">
    <property type="term" value="F:ATP binding"/>
    <property type="evidence" value="ECO:0007669"/>
    <property type="project" value="UniProtKB-UniRule"/>
</dbReference>
<keyword evidence="3 7" id="KW-0547">Nucleotide-binding</keyword>
<dbReference type="Gene3D" id="3.40.1190.20">
    <property type="match status" value="1"/>
</dbReference>
<dbReference type="InterPro" id="IPR022463">
    <property type="entry name" value="1-PFruKinase"/>
</dbReference>
<dbReference type="GO" id="GO:0009024">
    <property type="term" value="F:tagatose-6-phosphate kinase activity"/>
    <property type="evidence" value="ECO:0007669"/>
    <property type="project" value="UniProtKB-EC"/>
</dbReference>
<dbReference type="STRING" id="1048340.SAMN05444487_11095"/>
<dbReference type="GO" id="GO:0005988">
    <property type="term" value="P:lactose metabolic process"/>
    <property type="evidence" value="ECO:0007669"/>
    <property type="project" value="UniProtKB-KW"/>
</dbReference>
<dbReference type="RefSeq" id="WP_091740549.1">
    <property type="nucleotide sequence ID" value="NZ_FNNQ01000010.1"/>
</dbReference>
<evidence type="ECO:0000256" key="1">
    <source>
        <dbReference type="ARBA" id="ARBA00005380"/>
    </source>
</evidence>
<dbReference type="InterPro" id="IPR002173">
    <property type="entry name" value="Carboh/pur_kinase_PfkB_CS"/>
</dbReference>
<dbReference type="PANTHER" id="PTHR46566:SF2">
    <property type="entry name" value="ATP-DEPENDENT 6-PHOSPHOFRUCTOKINASE ISOZYME 2"/>
    <property type="match status" value="1"/>
</dbReference>
<protein>
    <recommendedName>
        <fullName evidence="7">Tagatose-6-phosphate kinase</fullName>
        <ecNumber evidence="7">2.7.1.144</ecNumber>
    </recommendedName>
</protein>
<gene>
    <name evidence="10" type="ORF">SAMN05444487_11095</name>
</gene>
<evidence type="ECO:0000256" key="7">
    <source>
        <dbReference type="PIRNR" id="PIRNR000535"/>
    </source>
</evidence>
<dbReference type="GO" id="GO:0016052">
    <property type="term" value="P:carbohydrate catabolic process"/>
    <property type="evidence" value="ECO:0007669"/>
    <property type="project" value="UniProtKB-ARBA"/>
</dbReference>
<evidence type="ECO:0000256" key="5">
    <source>
        <dbReference type="ARBA" id="ARBA00022840"/>
    </source>
</evidence>
<dbReference type="GO" id="GO:0005829">
    <property type="term" value="C:cytosol"/>
    <property type="evidence" value="ECO:0007669"/>
    <property type="project" value="TreeGrafter"/>
</dbReference>
<dbReference type="OrthoDB" id="9801219at2"/>
<dbReference type="Pfam" id="PF00294">
    <property type="entry name" value="PfkB"/>
    <property type="match status" value="1"/>
</dbReference>
<dbReference type="InterPro" id="IPR011611">
    <property type="entry name" value="PfkB_dom"/>
</dbReference>
<dbReference type="FunFam" id="3.40.1190.20:FF:000001">
    <property type="entry name" value="Phosphofructokinase"/>
    <property type="match status" value="1"/>
</dbReference>
<evidence type="ECO:0000256" key="6">
    <source>
        <dbReference type="ARBA" id="ARBA00047745"/>
    </source>
</evidence>
<dbReference type="InterPro" id="IPR017583">
    <property type="entry name" value="Tagatose/fructose_Pkinase"/>
</dbReference>
<comment type="catalytic activity">
    <reaction evidence="7">
        <text>D-tagatofuranose 6-phosphate + ATP = D-tagatofuranose 1,6-bisphosphate + ADP + H(+)</text>
        <dbReference type="Rhea" id="RHEA:12420"/>
        <dbReference type="ChEBI" id="CHEBI:15378"/>
        <dbReference type="ChEBI" id="CHEBI:30616"/>
        <dbReference type="ChEBI" id="CHEBI:58694"/>
        <dbReference type="ChEBI" id="CHEBI:58695"/>
        <dbReference type="ChEBI" id="CHEBI:456216"/>
        <dbReference type="EC" id="2.7.1.144"/>
    </reaction>
</comment>
<keyword evidence="2 7" id="KW-0808">Transferase</keyword>
<dbReference type="GO" id="GO:0044281">
    <property type="term" value="P:small molecule metabolic process"/>
    <property type="evidence" value="ECO:0007669"/>
    <property type="project" value="UniProtKB-ARBA"/>
</dbReference>
<evidence type="ECO:0000256" key="3">
    <source>
        <dbReference type="ARBA" id="ARBA00022741"/>
    </source>
</evidence>
<sequence>MSKVLTVTLNPAMDKTLMLSSFHPGGVNRVQEVMMTAAGKGINVARALTKWRERDFVRAFGWIGGGWQGEALLAQLDEWGISQEFIKVPGEVRTNTKLVDQNSGEVTDINEPGFTVETKDVDRLLAEFDHCLIGSELVVLSGSLPQGAPSDLYRTMIKQAKKREVTVILDADGEAFREGIQAVPHVVKPNREELQGLLQRELITDSDYLLAGQEILRFGVTCAVISMGAAGAWFFKDQQQFHVQPPIFQAINPVGAGDGMVAGIIMGMAYHWPLEQTARFATAAGAKASTIPGTGYGKRDEVHRLMKGVVIRNH</sequence>
<comment type="similarity">
    <text evidence="1">Belongs to the carbohydrate kinase pfkB family.</text>
</comment>
<dbReference type="Proteomes" id="UP000198534">
    <property type="component" value="Unassembled WGS sequence"/>
</dbReference>
<accession>A0A1H2Z2Q3</accession>
<keyword evidence="11" id="KW-1185">Reference proteome</keyword>
<keyword evidence="4 8" id="KW-0418">Kinase</keyword>
<dbReference type="GO" id="GO:0008662">
    <property type="term" value="F:1-phosphofructokinase activity"/>
    <property type="evidence" value="ECO:0007669"/>
    <property type="project" value="UniProtKB-UniRule"/>
</dbReference>
<dbReference type="EC" id="2.7.1.144" evidence="7"/>
<organism evidence="10 11">
    <name type="scientific">Marininema mesophilum</name>
    <dbReference type="NCBI Taxonomy" id="1048340"/>
    <lineage>
        <taxon>Bacteria</taxon>
        <taxon>Bacillati</taxon>
        <taxon>Bacillota</taxon>
        <taxon>Bacilli</taxon>
        <taxon>Bacillales</taxon>
        <taxon>Thermoactinomycetaceae</taxon>
        <taxon>Marininema</taxon>
    </lineage>
</organism>
<evidence type="ECO:0000256" key="2">
    <source>
        <dbReference type="ARBA" id="ARBA00022679"/>
    </source>
</evidence>
<dbReference type="SUPFAM" id="SSF53613">
    <property type="entry name" value="Ribokinase-like"/>
    <property type="match status" value="1"/>
</dbReference>
<comment type="pathway">
    <text evidence="7">Carbohydrate metabolism; D-tagatose 6-phosphate degradation; D-glyceraldehyde 3-phosphate and glycerone phosphate from D-tagatose 6-phosphate: step 1/2.</text>
</comment>
<evidence type="ECO:0000256" key="8">
    <source>
        <dbReference type="RuleBase" id="RU369061"/>
    </source>
</evidence>
<dbReference type="PANTHER" id="PTHR46566">
    <property type="entry name" value="1-PHOSPHOFRUCTOKINASE-RELATED"/>
    <property type="match status" value="1"/>
</dbReference>
<evidence type="ECO:0000313" key="11">
    <source>
        <dbReference type="Proteomes" id="UP000198534"/>
    </source>
</evidence>
<feature type="domain" description="Carbohydrate kinase PfkB" evidence="9">
    <location>
        <begin position="21"/>
        <end position="296"/>
    </location>
</feature>
<reference evidence="10 11" key="1">
    <citation type="submission" date="2016-10" db="EMBL/GenBank/DDBJ databases">
        <authorList>
            <person name="de Groot N.N."/>
        </authorList>
    </citation>
    <scope>NUCLEOTIDE SEQUENCE [LARGE SCALE GENOMIC DNA]</scope>
    <source>
        <strain evidence="10 11">DSM 45610</strain>
    </source>
</reference>
<keyword evidence="7" id="KW-0423">Lactose metabolism</keyword>
<dbReference type="CDD" id="cd01164">
    <property type="entry name" value="FruK_PfkB_like"/>
    <property type="match status" value="1"/>
</dbReference>
<comment type="similarity">
    <text evidence="7">Belongs to the carbohydrate kinase PfkB family. LacC subfamily.</text>
</comment>
<evidence type="ECO:0000256" key="4">
    <source>
        <dbReference type="ARBA" id="ARBA00022777"/>
    </source>
</evidence>
<dbReference type="NCBIfam" id="TIGR03828">
    <property type="entry name" value="pfkB"/>
    <property type="match status" value="1"/>
</dbReference>
<dbReference type="AlphaFoldDB" id="A0A1H2Z2Q3"/>
<proteinExistence type="inferred from homology"/>
<dbReference type="PIRSF" id="PIRSF000535">
    <property type="entry name" value="1PFK/6PFK/LacC"/>
    <property type="match status" value="1"/>
</dbReference>
<comment type="catalytic activity">
    <reaction evidence="6 8">
        <text>beta-D-fructose 1-phosphate + ATP = beta-D-fructose 1,6-bisphosphate + ADP + H(+)</text>
        <dbReference type="Rhea" id="RHEA:14213"/>
        <dbReference type="ChEBI" id="CHEBI:15378"/>
        <dbReference type="ChEBI" id="CHEBI:30616"/>
        <dbReference type="ChEBI" id="CHEBI:32966"/>
        <dbReference type="ChEBI" id="CHEBI:138881"/>
        <dbReference type="ChEBI" id="CHEBI:456216"/>
        <dbReference type="EC" id="2.7.1.56"/>
    </reaction>
</comment>
<keyword evidence="5 7" id="KW-0067">ATP-binding</keyword>
<name>A0A1H2Z2Q3_9BACL</name>
<dbReference type="PROSITE" id="PS00584">
    <property type="entry name" value="PFKB_KINASES_2"/>
    <property type="match status" value="1"/>
</dbReference>
<comment type="function">
    <text evidence="8">Catalyzes the ATP-dependent phosphorylation of fructose-l-phosphate to fructose-l,6-bisphosphate.</text>
</comment>
<evidence type="ECO:0000313" key="10">
    <source>
        <dbReference type="EMBL" id="SDX11605.1"/>
    </source>
</evidence>
<dbReference type="NCBIfam" id="TIGR03168">
    <property type="entry name" value="1-PFK"/>
    <property type="match status" value="1"/>
</dbReference>
<dbReference type="InterPro" id="IPR029056">
    <property type="entry name" value="Ribokinase-like"/>
</dbReference>
<dbReference type="UniPathway" id="UPA00704">
    <property type="reaction ID" value="UER00715"/>
</dbReference>
<dbReference type="GO" id="GO:2001059">
    <property type="term" value="P:D-tagatose 6-phosphate catabolic process"/>
    <property type="evidence" value="ECO:0007669"/>
    <property type="project" value="UniProtKB-UniPathway"/>
</dbReference>